<feature type="domain" description="DUF4422" evidence="1">
    <location>
        <begin position="11"/>
        <end position="233"/>
    </location>
</feature>
<protein>
    <recommendedName>
        <fullName evidence="1">DUF4422 domain-containing protein</fullName>
    </recommendedName>
</protein>
<dbReference type="InterPro" id="IPR025536">
    <property type="entry name" value="DUF4422"/>
</dbReference>
<reference evidence="2 3" key="1">
    <citation type="submission" date="2009-02" db="EMBL/GenBank/DDBJ databases">
        <title>Draft genome sequence of Bifidobacterium pseudocatenulatum (DSM 20438).</title>
        <authorList>
            <person name="Sudarsanam P."/>
            <person name="Ley R."/>
            <person name="Guruge J."/>
            <person name="Turnbaugh P.J."/>
            <person name="Mahowald M."/>
            <person name="Liep D."/>
            <person name="Gordon J."/>
        </authorList>
    </citation>
    <scope>NUCLEOTIDE SEQUENCE [LARGE SCALE GENOMIC DNA]</scope>
    <source>
        <strain evidence="2 3">DSM 20438</strain>
    </source>
</reference>
<evidence type="ECO:0000313" key="3">
    <source>
        <dbReference type="Proteomes" id="UP000003875"/>
    </source>
</evidence>
<evidence type="ECO:0000313" key="2">
    <source>
        <dbReference type="EMBL" id="EEG71343.1"/>
    </source>
</evidence>
<gene>
    <name evidence="2" type="ORF">BIFPSEUDO_03313</name>
</gene>
<dbReference type="eggNOG" id="COG1442">
    <property type="taxonomic scope" value="Bacteria"/>
</dbReference>
<evidence type="ECO:0000259" key="1">
    <source>
        <dbReference type="Pfam" id="PF14393"/>
    </source>
</evidence>
<reference evidence="2 3" key="2">
    <citation type="submission" date="2009-02" db="EMBL/GenBank/DDBJ databases">
        <authorList>
            <person name="Fulton L."/>
            <person name="Clifton S."/>
            <person name="Fulton B."/>
            <person name="Xu J."/>
            <person name="Minx P."/>
            <person name="Pepin K.H."/>
            <person name="Johnson M."/>
            <person name="Bhonagiri V."/>
            <person name="Nash W.E."/>
            <person name="Mardis E.R."/>
            <person name="Wilson R.K."/>
        </authorList>
    </citation>
    <scope>NUCLEOTIDE SEQUENCE [LARGE SCALE GENOMIC DNA]</scope>
    <source>
        <strain evidence="2 3">DSM 20438</strain>
    </source>
</reference>
<organism evidence="2 3">
    <name type="scientific">Bifidobacterium pseudocatenulatum DSM 20438 = JCM 1200 = LMG 10505</name>
    <dbReference type="NCBI Taxonomy" id="547043"/>
    <lineage>
        <taxon>Bacteria</taxon>
        <taxon>Bacillati</taxon>
        <taxon>Actinomycetota</taxon>
        <taxon>Actinomycetes</taxon>
        <taxon>Bifidobacteriales</taxon>
        <taxon>Bifidobacteriaceae</taxon>
        <taxon>Bifidobacterium</taxon>
    </lineage>
</organism>
<dbReference type="AlphaFoldDB" id="C0BRP9"/>
<name>C0BRP9_BIFPS</name>
<comment type="caution">
    <text evidence="2">The sequence shown here is derived from an EMBL/GenBank/DDBJ whole genome shotgun (WGS) entry which is preliminary data.</text>
</comment>
<proteinExistence type="predicted"/>
<dbReference type="EMBL" id="ABXX02000002">
    <property type="protein sequence ID" value="EEG71343.1"/>
    <property type="molecule type" value="Genomic_DNA"/>
</dbReference>
<accession>C0BRP9</accession>
<dbReference type="Proteomes" id="UP000003875">
    <property type="component" value="Unassembled WGS sequence"/>
</dbReference>
<sequence length="271" mass="31347">MTVMADSDITVAVATHKAYRMPIDGVYMPLQVGRALHPNVDLGMTCDNTGDNISQLNAQYSELTGLYWMWKNCDADYQGLVHYRRHFAKNDSAKRHGDENERFSCIAGKQDYARLLDTCEIIVPERRNYYIETVYSHYEHTMQEGQLDATRSIIAQTNSDYLDAFDAQMNKTSAHLFNMFVMRKDLINEYCSWMFPIIGELAKHIDSSSYSVFEMRFPGRISEILFDVWLETNHYPYVEMPIISPEPVDWIKKGSGFLMAKFVGKKYVKSC</sequence>
<dbReference type="Pfam" id="PF14393">
    <property type="entry name" value="DUF4422"/>
    <property type="match status" value="1"/>
</dbReference>